<gene>
    <name evidence="4" type="primary">LOC116939792</name>
</gene>
<dbReference type="KEGG" id="pmrn:116939792"/>
<keyword evidence="2" id="KW-0472">Membrane</keyword>
<accession>A0AAJ7WNV9</accession>
<dbReference type="InterPro" id="IPR004344">
    <property type="entry name" value="TTL/TTLL_fam"/>
</dbReference>
<sequence>MARGRSRVRGSCPSGGTRCWAVLLGTTMGLVMSAGLVQEMRERWRNQVLDSGPELMGPESGAETRARPREPEPRVYCLLPPHQGGDGDLEEVRRVLARLGFTRGGPQSRWSLLWAHGYPPFSRLLPWGPPSILPRWINHFPGSGFLTSKLHVAYTNLTFIPRAFHLPEDTRLLVAQAKEQPEKLWLQKSRSHRGIQIVSPHDLEHLGADVFVQEFVQRPLLIDGRKFDVGIYVVVTSVQPLRVYAYDEEVLLRFCSKNYLPFDPRDVLSYVVGDEYTPTWEMPSLRRAYVDHKYSHKQTLAAHLRSRGMAPERLWDDIKKAIADLLLVKEPQLNASLQGQASHWKFFELVRFDFLLDEDLNIHLMEVNMSPNLSSRHFPPNRLLYEQVLFSTLQLVGVATSFIQGDTHSVAMQVSDRDIQTHPELCLHDCRDSCKHKCQLCEPCLSAAWRSALKEAHLEHTRRWHTRRVFPPPPTGQSGWDPRQEARLSEHNQLMAWWFKGKCLQDITWCF</sequence>
<proteinExistence type="predicted"/>
<evidence type="ECO:0000313" key="3">
    <source>
        <dbReference type="Proteomes" id="UP001318040"/>
    </source>
</evidence>
<dbReference type="InterPro" id="IPR053317">
    <property type="entry name" value="Tubulin_polyglutamylase"/>
</dbReference>
<dbReference type="Pfam" id="PF03133">
    <property type="entry name" value="TTL"/>
    <property type="match status" value="1"/>
</dbReference>
<keyword evidence="2" id="KW-0812">Transmembrane</keyword>
<reference evidence="4" key="1">
    <citation type="submission" date="2025-08" db="UniProtKB">
        <authorList>
            <consortium name="RefSeq"/>
        </authorList>
    </citation>
    <scope>IDENTIFICATION</scope>
    <source>
        <tissue evidence="4">Sperm</tissue>
    </source>
</reference>
<dbReference type="PANTHER" id="PTHR47113">
    <property type="entry name" value="LD09343P"/>
    <property type="match status" value="1"/>
</dbReference>
<dbReference type="SUPFAM" id="SSF56059">
    <property type="entry name" value="Glutathione synthetase ATP-binding domain-like"/>
    <property type="match status" value="1"/>
</dbReference>
<evidence type="ECO:0000256" key="2">
    <source>
        <dbReference type="SAM" id="Phobius"/>
    </source>
</evidence>
<dbReference type="Gene3D" id="3.30.470.20">
    <property type="entry name" value="ATP-grasp fold, B domain"/>
    <property type="match status" value="1"/>
</dbReference>
<feature type="compositionally biased region" description="Basic and acidic residues" evidence="1">
    <location>
        <begin position="62"/>
        <end position="72"/>
    </location>
</feature>
<organism evidence="3 4">
    <name type="scientific">Petromyzon marinus</name>
    <name type="common">Sea lamprey</name>
    <dbReference type="NCBI Taxonomy" id="7757"/>
    <lineage>
        <taxon>Eukaryota</taxon>
        <taxon>Metazoa</taxon>
        <taxon>Chordata</taxon>
        <taxon>Craniata</taxon>
        <taxon>Vertebrata</taxon>
        <taxon>Cyclostomata</taxon>
        <taxon>Hyperoartia</taxon>
        <taxon>Petromyzontiformes</taxon>
        <taxon>Petromyzontidae</taxon>
        <taxon>Petromyzon</taxon>
    </lineage>
</organism>
<evidence type="ECO:0000313" key="4">
    <source>
        <dbReference type="RefSeq" id="XP_032804500.1"/>
    </source>
</evidence>
<feature type="transmembrane region" description="Helical" evidence="2">
    <location>
        <begin position="20"/>
        <end position="37"/>
    </location>
</feature>
<dbReference type="PANTHER" id="PTHR47113:SF1">
    <property type="entry name" value="LD09343P"/>
    <property type="match status" value="1"/>
</dbReference>
<name>A0AAJ7WNV9_PETMA</name>
<feature type="region of interest" description="Disordered" evidence="1">
    <location>
        <begin position="49"/>
        <end position="72"/>
    </location>
</feature>
<dbReference type="Proteomes" id="UP001318040">
    <property type="component" value="Chromosome 6"/>
</dbReference>
<dbReference type="AlphaFoldDB" id="A0AAJ7WNV9"/>
<dbReference type="PROSITE" id="PS51221">
    <property type="entry name" value="TTL"/>
    <property type="match status" value="1"/>
</dbReference>
<dbReference type="RefSeq" id="XP_032804500.1">
    <property type="nucleotide sequence ID" value="XM_032948609.1"/>
</dbReference>
<protein>
    <submittedName>
        <fullName evidence="4">Probable tubulin polyglutamylase ttll-15 isoform X1</fullName>
    </submittedName>
</protein>
<evidence type="ECO:0000256" key="1">
    <source>
        <dbReference type="SAM" id="MobiDB-lite"/>
    </source>
</evidence>
<keyword evidence="3" id="KW-1185">Reference proteome</keyword>
<keyword evidence="2" id="KW-1133">Transmembrane helix</keyword>